<name>A6P291_9FIRM</name>
<proteinExistence type="predicted"/>
<organism evidence="1 2">
    <name type="scientific">Pseudoflavonifractor capillosus ATCC 29799</name>
    <dbReference type="NCBI Taxonomy" id="411467"/>
    <lineage>
        <taxon>Bacteria</taxon>
        <taxon>Bacillati</taxon>
        <taxon>Bacillota</taxon>
        <taxon>Clostridia</taxon>
        <taxon>Eubacteriales</taxon>
        <taxon>Oscillospiraceae</taxon>
        <taxon>Pseudoflavonifractor</taxon>
    </lineage>
</organism>
<dbReference type="eggNOG" id="ENOG502ZSTZ">
    <property type="taxonomic scope" value="Bacteria"/>
</dbReference>
<reference evidence="1 2" key="2">
    <citation type="submission" date="2007-06" db="EMBL/GenBank/DDBJ databases">
        <title>Draft genome sequence of Pseudoflavonifractor capillosus ATCC 29799.</title>
        <authorList>
            <person name="Sudarsanam P."/>
            <person name="Ley R."/>
            <person name="Guruge J."/>
            <person name="Turnbaugh P.J."/>
            <person name="Mahowald M."/>
            <person name="Liep D."/>
            <person name="Gordon J."/>
        </authorList>
    </citation>
    <scope>NUCLEOTIDE SEQUENCE [LARGE SCALE GENOMIC DNA]</scope>
    <source>
        <strain evidence="1 2">ATCC 29799</strain>
    </source>
</reference>
<keyword evidence="2" id="KW-1185">Reference proteome</keyword>
<accession>A6P291</accession>
<dbReference type="Proteomes" id="UP000003639">
    <property type="component" value="Unassembled WGS sequence"/>
</dbReference>
<evidence type="ECO:0000313" key="1">
    <source>
        <dbReference type="EMBL" id="EDM97600.1"/>
    </source>
</evidence>
<gene>
    <name evidence="1" type="ORF">BACCAP_04620</name>
</gene>
<protein>
    <submittedName>
        <fullName evidence="1">Uncharacterized protein</fullName>
    </submittedName>
</protein>
<dbReference type="AlphaFoldDB" id="A6P291"/>
<reference evidence="1 2" key="1">
    <citation type="submission" date="2007-04" db="EMBL/GenBank/DDBJ databases">
        <authorList>
            <person name="Fulton L."/>
            <person name="Clifton S."/>
            <person name="Fulton B."/>
            <person name="Xu J."/>
            <person name="Minx P."/>
            <person name="Pepin K.H."/>
            <person name="Johnson M."/>
            <person name="Thiruvilangam P."/>
            <person name="Bhonagiri V."/>
            <person name="Nash W.E."/>
            <person name="Mardis E.R."/>
            <person name="Wilson R.K."/>
        </authorList>
    </citation>
    <scope>NUCLEOTIDE SEQUENCE [LARGE SCALE GENOMIC DNA]</scope>
    <source>
        <strain evidence="1 2">ATCC 29799</strain>
    </source>
</reference>
<sequence>MSLLSTLGGWGGVLPPHFGQKKSRRPFSDFLLGVPL</sequence>
<comment type="caution">
    <text evidence="1">The sequence shown here is derived from an EMBL/GenBank/DDBJ whole genome shotgun (WGS) entry which is preliminary data.</text>
</comment>
<dbReference type="EMBL" id="AAXG02000052">
    <property type="protein sequence ID" value="EDM97600.1"/>
    <property type="molecule type" value="Genomic_DNA"/>
</dbReference>
<evidence type="ECO:0000313" key="2">
    <source>
        <dbReference type="Proteomes" id="UP000003639"/>
    </source>
</evidence>